<dbReference type="GO" id="GO:0003677">
    <property type="term" value="F:DNA binding"/>
    <property type="evidence" value="ECO:0007669"/>
    <property type="project" value="UniProtKB-KW"/>
</dbReference>
<dbReference type="GO" id="GO:0004803">
    <property type="term" value="F:transposase activity"/>
    <property type="evidence" value="ECO:0007669"/>
    <property type="project" value="InterPro"/>
</dbReference>
<evidence type="ECO:0000313" key="6">
    <source>
        <dbReference type="EMBL" id="EEB36926.1"/>
    </source>
</evidence>
<protein>
    <submittedName>
        <fullName evidence="6">Uncharacterized protein</fullName>
    </submittedName>
</protein>
<proteinExistence type="inferred from homology"/>
<name>B6W6I3_9FIRM</name>
<reference evidence="6 7" key="1">
    <citation type="submission" date="2008-09" db="EMBL/GenBank/DDBJ databases">
        <authorList>
            <person name="Fulton L."/>
            <person name="Clifton S."/>
            <person name="Fulton B."/>
            <person name="Xu J."/>
            <person name="Minx P."/>
            <person name="Pepin K.H."/>
            <person name="Johnson M."/>
            <person name="Thiruvilangam P."/>
            <person name="Bhonagiri V."/>
            <person name="Nash W.E."/>
            <person name="Mardis E.R."/>
            <person name="Wilson R.K."/>
        </authorList>
    </citation>
    <scope>NUCLEOTIDE SEQUENCE [LARGE SCALE GENOMIC DNA]</scope>
    <source>
        <strain evidence="6 7">DSM 7454</strain>
    </source>
</reference>
<sequence length="55" mass="6595">MKYLKSVYKPPTEDLDLTNLGIFEEKWGKNYPMCVNSWKNNWAELSKYFKYPEGV</sequence>
<comment type="caution">
    <text evidence="6">The sequence shown here is derived from an EMBL/GenBank/DDBJ whole genome shotgun (WGS) entry which is preliminary data.</text>
</comment>
<evidence type="ECO:0000256" key="2">
    <source>
        <dbReference type="ARBA" id="ARBA00010961"/>
    </source>
</evidence>
<dbReference type="Proteomes" id="UP000005451">
    <property type="component" value="Unassembled WGS sequence"/>
</dbReference>
<evidence type="ECO:0000256" key="3">
    <source>
        <dbReference type="ARBA" id="ARBA00022578"/>
    </source>
</evidence>
<keyword evidence="5" id="KW-0233">DNA recombination</keyword>
<organism evidence="6 7">
    <name type="scientific">Anaerococcus hydrogenalis DSM 7454</name>
    <dbReference type="NCBI Taxonomy" id="561177"/>
    <lineage>
        <taxon>Bacteria</taxon>
        <taxon>Bacillati</taxon>
        <taxon>Bacillota</taxon>
        <taxon>Tissierellia</taxon>
        <taxon>Tissierellales</taxon>
        <taxon>Peptoniphilaceae</taxon>
        <taxon>Anaerococcus</taxon>
    </lineage>
</organism>
<evidence type="ECO:0000313" key="7">
    <source>
        <dbReference type="Proteomes" id="UP000005451"/>
    </source>
</evidence>
<accession>B6W6I3</accession>
<dbReference type="Pfam" id="PF00872">
    <property type="entry name" value="Transposase_mut"/>
    <property type="match status" value="1"/>
</dbReference>
<keyword evidence="3" id="KW-0815">Transposition</keyword>
<dbReference type="STRING" id="561177.ANHYDRO_00163"/>
<dbReference type="eggNOG" id="COG3328">
    <property type="taxonomic scope" value="Bacteria"/>
</dbReference>
<keyword evidence="4" id="KW-0238">DNA-binding</keyword>
<evidence type="ECO:0000256" key="4">
    <source>
        <dbReference type="ARBA" id="ARBA00023125"/>
    </source>
</evidence>
<gene>
    <name evidence="6" type="ORF">ANHYDRO_00163</name>
</gene>
<comment type="function">
    <text evidence="1">Required for the transposition of the insertion element.</text>
</comment>
<dbReference type="InterPro" id="IPR001207">
    <property type="entry name" value="Transposase_mutator"/>
</dbReference>
<evidence type="ECO:0000256" key="5">
    <source>
        <dbReference type="ARBA" id="ARBA00023172"/>
    </source>
</evidence>
<comment type="similarity">
    <text evidence="2">Belongs to the transposase mutator family.</text>
</comment>
<reference evidence="6 7" key="2">
    <citation type="submission" date="2008-10" db="EMBL/GenBank/DDBJ databases">
        <title>Draft genome sequence of Anaerococcus hydrogenalis (DSM 7454).</title>
        <authorList>
            <person name="Sudarsanam P."/>
            <person name="Ley R."/>
            <person name="Guruge J."/>
            <person name="Turnbaugh P.J."/>
            <person name="Mahowald M."/>
            <person name="Liep D."/>
            <person name="Gordon J."/>
        </authorList>
    </citation>
    <scope>NUCLEOTIDE SEQUENCE [LARGE SCALE GENOMIC DNA]</scope>
    <source>
        <strain evidence="6 7">DSM 7454</strain>
    </source>
</reference>
<dbReference type="EMBL" id="ABXA01000003">
    <property type="protein sequence ID" value="EEB36926.1"/>
    <property type="molecule type" value="Genomic_DNA"/>
</dbReference>
<evidence type="ECO:0000256" key="1">
    <source>
        <dbReference type="ARBA" id="ARBA00002190"/>
    </source>
</evidence>
<dbReference type="AlphaFoldDB" id="B6W6I3"/>
<dbReference type="GO" id="GO:0006313">
    <property type="term" value="P:DNA transposition"/>
    <property type="evidence" value="ECO:0007669"/>
    <property type="project" value="InterPro"/>
</dbReference>